<reference evidence="4 5" key="1">
    <citation type="submission" date="2019-08" db="EMBL/GenBank/DDBJ databases">
        <title>Pelomicrobium methylotrophicum gen. nov., sp. nov. a moderately thermophilic, facultatively anaerobic, lithoautotrophic and methylotrophic bacterium isolated from a terrestrial mud volcano.</title>
        <authorList>
            <person name="Slobodkina G.B."/>
            <person name="Merkel A.Y."/>
            <person name="Slobodkin A.I."/>
        </authorList>
    </citation>
    <scope>NUCLEOTIDE SEQUENCE [LARGE SCALE GENOMIC DNA]</scope>
    <source>
        <strain evidence="4 5">SM250</strain>
    </source>
</reference>
<accession>A0A5C7EM07</accession>
<dbReference type="OrthoDB" id="9761650at2"/>
<dbReference type="PANTHER" id="PTHR38730">
    <property type="entry name" value="SLL7028 PROTEIN"/>
    <property type="match status" value="1"/>
</dbReference>
<gene>
    <name evidence="4" type="ORF">FR698_06440</name>
</gene>
<dbReference type="RefSeq" id="WP_147799373.1">
    <property type="nucleotide sequence ID" value="NZ_VPFL01000007.1"/>
</dbReference>
<dbReference type="PANTHER" id="PTHR38730:SF1">
    <property type="entry name" value="SLL7028 PROTEIN"/>
    <property type="match status" value="1"/>
</dbReference>
<evidence type="ECO:0000256" key="1">
    <source>
        <dbReference type="SAM" id="MobiDB-lite"/>
    </source>
</evidence>
<evidence type="ECO:0000259" key="3">
    <source>
        <dbReference type="Pfam" id="PF13203"/>
    </source>
</evidence>
<name>A0A5C7EM07_9PROT</name>
<proteinExistence type="predicted"/>
<feature type="region of interest" description="Disordered" evidence="1">
    <location>
        <begin position="159"/>
        <end position="213"/>
    </location>
</feature>
<dbReference type="InterPro" id="IPR018698">
    <property type="entry name" value="VWA-like_dom"/>
</dbReference>
<protein>
    <recommendedName>
        <fullName evidence="6">Metal-dependent peptidase</fullName>
    </recommendedName>
</protein>
<evidence type="ECO:0000259" key="2">
    <source>
        <dbReference type="Pfam" id="PF09967"/>
    </source>
</evidence>
<dbReference type="Proteomes" id="UP000321201">
    <property type="component" value="Unassembled WGS sequence"/>
</dbReference>
<evidence type="ECO:0008006" key="6">
    <source>
        <dbReference type="Google" id="ProtNLM"/>
    </source>
</evidence>
<dbReference type="Pfam" id="PF09967">
    <property type="entry name" value="DUF2201"/>
    <property type="match status" value="1"/>
</dbReference>
<comment type="caution">
    <text evidence="4">The sequence shown here is derived from an EMBL/GenBank/DDBJ whole genome shotgun (WGS) entry which is preliminary data.</text>
</comment>
<evidence type="ECO:0000313" key="4">
    <source>
        <dbReference type="EMBL" id="TXF12175.1"/>
    </source>
</evidence>
<feature type="domain" description="Putative metallopeptidase" evidence="3">
    <location>
        <begin position="6"/>
        <end position="285"/>
    </location>
</feature>
<dbReference type="InterPro" id="IPR025154">
    <property type="entry name" value="Put_metallopeptidase_dom"/>
</dbReference>
<sequence>MEASIETKLRAARTRLILETPFVGALVLHLPLVPADPRRCETVATDARAFYYNPAYIAGLSLAETQFVLAHEALHCALGHFARRNHRVRRRWDVACDHAVNWLLVDEGLKPPAGALLDPAFRGLSAEEIYPLIPEDTRALPLDLHAFDAEERALATAAAPAGGAGVQRPGRVTMQPGGSDVPAGDSATETTAGDRFRGGRAGSPLRARSDWEGAAPGDADLATAWRVRLAAAAQQALRAGRLPAGWQRLIDHMIEPRLPWRMLLERFLRGCGRDDYSFCRPSRREGAALLPRLASGVLEVVAVIDVSGSIGDEEVRGFAAELDALKSQLPARVILHACDEQLAPEGPWVFEPWAALQVPARVTGGGGTRFTPVFEWLERQGLHPDALIYFTDALGVFPGQPPPYPVLWLVKGQAPVPWGERIQLN</sequence>
<keyword evidence="5" id="KW-1185">Reference proteome</keyword>
<evidence type="ECO:0000313" key="5">
    <source>
        <dbReference type="Proteomes" id="UP000321201"/>
    </source>
</evidence>
<feature type="domain" description="VWA-like" evidence="2">
    <location>
        <begin position="300"/>
        <end position="424"/>
    </location>
</feature>
<dbReference type="EMBL" id="VPFL01000007">
    <property type="protein sequence ID" value="TXF12175.1"/>
    <property type="molecule type" value="Genomic_DNA"/>
</dbReference>
<organism evidence="4 5">
    <name type="scientific">Pelomicrobium methylotrophicum</name>
    <dbReference type="NCBI Taxonomy" id="2602750"/>
    <lineage>
        <taxon>Bacteria</taxon>
        <taxon>Pseudomonadati</taxon>
        <taxon>Pseudomonadota</taxon>
        <taxon>Hydrogenophilia</taxon>
        <taxon>Hydrogenophilia incertae sedis</taxon>
        <taxon>Pelomicrobium</taxon>
    </lineage>
</organism>
<dbReference type="AlphaFoldDB" id="A0A5C7EM07"/>
<dbReference type="Pfam" id="PF13203">
    <property type="entry name" value="DUF2201_N"/>
    <property type="match status" value="1"/>
</dbReference>
<dbReference type="InParanoid" id="A0A5C7EM07"/>